<dbReference type="OrthoDB" id="25818at2759"/>
<dbReference type="InterPro" id="IPR050484">
    <property type="entry name" value="Transf_Hexapept/Carb_Anhydrase"/>
</dbReference>
<protein>
    <submittedName>
        <fullName evidence="1">Trimeric LpxA-like domain-containing protein</fullName>
    </submittedName>
</protein>
<dbReference type="KEGG" id="dfa:DFA_10776"/>
<evidence type="ECO:0000313" key="2">
    <source>
        <dbReference type="Proteomes" id="UP000007797"/>
    </source>
</evidence>
<dbReference type="GeneID" id="14866779"/>
<dbReference type="OMA" id="ACTLEDE"/>
<accession>F4QBD1</accession>
<organism evidence="1 2">
    <name type="scientific">Cavenderia fasciculata</name>
    <name type="common">Slime mold</name>
    <name type="synonym">Dictyostelium fasciculatum</name>
    <dbReference type="NCBI Taxonomy" id="261658"/>
    <lineage>
        <taxon>Eukaryota</taxon>
        <taxon>Amoebozoa</taxon>
        <taxon>Evosea</taxon>
        <taxon>Eumycetozoa</taxon>
        <taxon>Dictyostelia</taxon>
        <taxon>Acytosteliales</taxon>
        <taxon>Cavenderiaceae</taxon>
        <taxon>Cavenderia</taxon>
    </lineage>
</organism>
<gene>
    <name evidence="1" type="ORF">DFA_10776</name>
</gene>
<dbReference type="SUPFAM" id="SSF51161">
    <property type="entry name" value="Trimeric LpxA-like enzymes"/>
    <property type="match status" value="1"/>
</dbReference>
<dbReference type="EMBL" id="GL883027">
    <property type="protein sequence ID" value="EGG14903.1"/>
    <property type="molecule type" value="Genomic_DNA"/>
</dbReference>
<dbReference type="InterPro" id="IPR047324">
    <property type="entry name" value="LbH_gamma_CA-like"/>
</dbReference>
<reference evidence="2" key="1">
    <citation type="journal article" date="2011" name="Genome Res.">
        <title>Phylogeny-wide analysis of social amoeba genomes highlights ancient origins for complex intercellular communication.</title>
        <authorList>
            <person name="Heidel A.J."/>
            <person name="Lawal H.M."/>
            <person name="Felder M."/>
            <person name="Schilde C."/>
            <person name="Helps N.R."/>
            <person name="Tunggal B."/>
            <person name="Rivero F."/>
            <person name="John U."/>
            <person name="Schleicher M."/>
            <person name="Eichinger L."/>
            <person name="Platzer M."/>
            <person name="Noegel A.A."/>
            <person name="Schaap P."/>
            <person name="Gloeckner G."/>
        </authorList>
    </citation>
    <scope>NUCLEOTIDE SEQUENCE [LARGE SCALE GENOMIC DNA]</scope>
    <source>
        <strain evidence="2">SH3</strain>
    </source>
</reference>
<dbReference type="Pfam" id="PF00132">
    <property type="entry name" value="Hexapep"/>
    <property type="match status" value="1"/>
</dbReference>
<dbReference type="InterPro" id="IPR001451">
    <property type="entry name" value="Hexapep"/>
</dbReference>
<dbReference type="STRING" id="1054147.F4QBD1"/>
<dbReference type="AlphaFoldDB" id="F4QBD1"/>
<dbReference type="PANTHER" id="PTHR13061:SF29">
    <property type="entry name" value="GAMMA CARBONIC ANHYDRASE-LIKE 1, MITOCHONDRIAL-RELATED"/>
    <property type="match status" value="1"/>
</dbReference>
<dbReference type="Gene3D" id="2.160.10.10">
    <property type="entry name" value="Hexapeptide repeat proteins"/>
    <property type="match status" value="1"/>
</dbReference>
<dbReference type="PANTHER" id="PTHR13061">
    <property type="entry name" value="DYNACTIN SUBUNIT P25"/>
    <property type="match status" value="1"/>
</dbReference>
<dbReference type="RefSeq" id="XP_004351419.1">
    <property type="nucleotide sequence ID" value="XM_004351367.1"/>
</dbReference>
<sequence length="249" mass="26726">MLKNVFYLVGDAVRSTGKALDVVGRNMQGNYAYVEQLNRQSRVTPLRGKLAHLGKDSFVAPNSSVIGQVTIGNNSALWYNTVVRGDVNQITVGNETSIGDRTVIHASSKNGPKGEQATQIGSRVLVGSGAILHGCVIEDGANIGSGSIVYDGAVVEKGAHLEAGSLVASGKRVPAGQLWGGSPARFIRDVTAQEKSHHDTILQDTITLSAEHEAQHAKSAKQQHMEYLDYLEGIEDDIRAPRNKYQEPQ</sequence>
<name>F4QBD1_CACFS</name>
<proteinExistence type="predicted"/>
<keyword evidence="2" id="KW-1185">Reference proteome</keyword>
<evidence type="ECO:0000313" key="1">
    <source>
        <dbReference type="EMBL" id="EGG14903.1"/>
    </source>
</evidence>
<dbReference type="Proteomes" id="UP000007797">
    <property type="component" value="Unassembled WGS sequence"/>
</dbReference>
<dbReference type="CDD" id="cd04645">
    <property type="entry name" value="LbH_gamma_CA_like"/>
    <property type="match status" value="1"/>
</dbReference>
<dbReference type="InterPro" id="IPR011004">
    <property type="entry name" value="Trimer_LpxA-like_sf"/>
</dbReference>